<gene>
    <name evidence="9" type="ORF">CTEN210_06436</name>
</gene>
<dbReference type="GO" id="GO:0061630">
    <property type="term" value="F:ubiquitin protein ligase activity"/>
    <property type="evidence" value="ECO:0007669"/>
    <property type="project" value="UniProtKB-EC"/>
</dbReference>
<dbReference type="PROSITE" id="PS50089">
    <property type="entry name" value="ZF_RING_2"/>
    <property type="match status" value="1"/>
</dbReference>
<evidence type="ECO:0000256" key="2">
    <source>
        <dbReference type="ARBA" id="ARBA00004906"/>
    </source>
</evidence>
<dbReference type="Gene3D" id="3.30.390.130">
    <property type="match status" value="1"/>
</dbReference>
<keyword evidence="6" id="KW-0479">Metal-binding</keyword>
<comment type="pathway">
    <text evidence="2">Protein modification; protein ubiquitination.</text>
</comment>
<reference evidence="9 10" key="1">
    <citation type="journal article" date="2021" name="Sci. Rep.">
        <title>The genome of the diatom Chaetoceros tenuissimus carries an ancient integrated fragment of an extant virus.</title>
        <authorList>
            <person name="Hongo Y."/>
            <person name="Kimura K."/>
            <person name="Takaki Y."/>
            <person name="Yoshida Y."/>
            <person name="Baba S."/>
            <person name="Kobayashi G."/>
            <person name="Nagasaki K."/>
            <person name="Hano T."/>
            <person name="Tomaru Y."/>
        </authorList>
    </citation>
    <scope>NUCLEOTIDE SEQUENCE [LARGE SCALE GENOMIC DNA]</scope>
    <source>
        <strain evidence="9 10">NIES-3715</strain>
    </source>
</reference>
<evidence type="ECO:0000313" key="10">
    <source>
        <dbReference type="Proteomes" id="UP001054902"/>
    </source>
</evidence>
<keyword evidence="10" id="KW-1185">Reference proteome</keyword>
<dbReference type="InterPro" id="IPR039398">
    <property type="entry name" value="Deltex_fam"/>
</dbReference>
<dbReference type="InterPro" id="IPR013083">
    <property type="entry name" value="Znf_RING/FYVE/PHD"/>
</dbReference>
<organism evidence="9 10">
    <name type="scientific">Chaetoceros tenuissimus</name>
    <dbReference type="NCBI Taxonomy" id="426638"/>
    <lineage>
        <taxon>Eukaryota</taxon>
        <taxon>Sar</taxon>
        <taxon>Stramenopiles</taxon>
        <taxon>Ochrophyta</taxon>
        <taxon>Bacillariophyta</taxon>
        <taxon>Coscinodiscophyceae</taxon>
        <taxon>Chaetocerotophycidae</taxon>
        <taxon>Chaetocerotales</taxon>
        <taxon>Chaetocerotaceae</taxon>
        <taxon>Chaetoceros</taxon>
    </lineage>
</organism>
<dbReference type="Pfam" id="PF13639">
    <property type="entry name" value="zf-RING_2"/>
    <property type="match status" value="1"/>
</dbReference>
<dbReference type="PANTHER" id="PTHR12622">
    <property type="entry name" value="DELTEX-RELATED"/>
    <property type="match status" value="1"/>
</dbReference>
<dbReference type="GO" id="GO:0016567">
    <property type="term" value="P:protein ubiquitination"/>
    <property type="evidence" value="ECO:0007669"/>
    <property type="project" value="InterPro"/>
</dbReference>
<evidence type="ECO:0000256" key="5">
    <source>
        <dbReference type="ARBA" id="ARBA00022679"/>
    </source>
</evidence>
<dbReference type="EC" id="2.3.2.27" evidence="4"/>
<keyword evidence="5" id="KW-0808">Transferase</keyword>
<dbReference type="SUPFAM" id="SSF57850">
    <property type="entry name" value="RING/U-box"/>
    <property type="match status" value="1"/>
</dbReference>
<name>A0AAD3CRY4_9STRA</name>
<dbReference type="InterPro" id="IPR039396">
    <property type="entry name" value="Deltex_C"/>
</dbReference>
<dbReference type="InterPro" id="IPR039399">
    <property type="entry name" value="Deltex_C_sf"/>
</dbReference>
<evidence type="ECO:0000256" key="4">
    <source>
        <dbReference type="ARBA" id="ARBA00012483"/>
    </source>
</evidence>
<comment type="caution">
    <text evidence="9">The sequence shown here is derived from an EMBL/GenBank/DDBJ whole genome shotgun (WGS) entry which is preliminary data.</text>
</comment>
<evidence type="ECO:0000256" key="3">
    <source>
        <dbReference type="ARBA" id="ARBA00009413"/>
    </source>
</evidence>
<dbReference type="Pfam" id="PF18102">
    <property type="entry name" value="DTC"/>
    <property type="match status" value="1"/>
</dbReference>
<evidence type="ECO:0000259" key="8">
    <source>
        <dbReference type="PROSITE" id="PS50089"/>
    </source>
</evidence>
<protein>
    <recommendedName>
        <fullName evidence="4">RING-type E3 ubiquitin transferase</fullName>
        <ecNumber evidence="4">2.3.2.27</ecNumber>
    </recommendedName>
</protein>
<evidence type="ECO:0000256" key="1">
    <source>
        <dbReference type="ARBA" id="ARBA00000900"/>
    </source>
</evidence>
<evidence type="ECO:0000256" key="7">
    <source>
        <dbReference type="PROSITE-ProRule" id="PRU00175"/>
    </source>
</evidence>
<dbReference type="GO" id="GO:0007219">
    <property type="term" value="P:Notch signaling pathway"/>
    <property type="evidence" value="ECO:0007669"/>
    <property type="project" value="InterPro"/>
</dbReference>
<dbReference type="AlphaFoldDB" id="A0AAD3CRY4"/>
<evidence type="ECO:0000256" key="6">
    <source>
        <dbReference type="ARBA" id="ARBA00022723"/>
    </source>
</evidence>
<dbReference type="InterPro" id="IPR001841">
    <property type="entry name" value="Znf_RING"/>
</dbReference>
<comment type="similarity">
    <text evidence="3">Belongs to the Deltex family.</text>
</comment>
<sequence length="208" mass="23333">MDGIFDIPQCKYDYKHVCPICLDELGSDPNVLRSLSCNCVHIFHQKCIQKSLESSPRCPTCKSWIKEPQGKSPSGTMCITIIPDKCSGYSEDTIVIQYQIYSGYQKLYHSNPYAYHDGKDVKAYLPNNDNGKKLLKRLKYAFEHGLTFTVGTSMTTGLHNQCTWASIHHKTSLTGGTANHGYPDESYFLNCNEELDGLGVPPANDIRL</sequence>
<dbReference type="Proteomes" id="UP001054902">
    <property type="component" value="Unassembled WGS sequence"/>
</dbReference>
<dbReference type="SMART" id="SM00184">
    <property type="entry name" value="RING"/>
    <property type="match status" value="1"/>
</dbReference>
<accession>A0AAD3CRY4</accession>
<comment type="catalytic activity">
    <reaction evidence="1">
        <text>S-ubiquitinyl-[E2 ubiquitin-conjugating enzyme]-L-cysteine + [acceptor protein]-L-lysine = [E2 ubiquitin-conjugating enzyme]-L-cysteine + N(6)-ubiquitinyl-[acceptor protein]-L-lysine.</text>
        <dbReference type="EC" id="2.3.2.27"/>
    </reaction>
</comment>
<dbReference type="GO" id="GO:0008270">
    <property type="term" value="F:zinc ion binding"/>
    <property type="evidence" value="ECO:0007669"/>
    <property type="project" value="UniProtKB-KW"/>
</dbReference>
<proteinExistence type="inferred from homology"/>
<keyword evidence="7" id="KW-0863">Zinc-finger</keyword>
<feature type="domain" description="RING-type" evidence="8">
    <location>
        <begin position="18"/>
        <end position="62"/>
    </location>
</feature>
<dbReference type="EMBL" id="BLLK01000038">
    <property type="protein sequence ID" value="GFH49960.1"/>
    <property type="molecule type" value="Genomic_DNA"/>
</dbReference>
<dbReference type="Gene3D" id="3.30.40.10">
    <property type="entry name" value="Zinc/RING finger domain, C3HC4 (zinc finger)"/>
    <property type="match status" value="1"/>
</dbReference>
<evidence type="ECO:0000313" key="9">
    <source>
        <dbReference type="EMBL" id="GFH49960.1"/>
    </source>
</evidence>
<keyword evidence="7" id="KW-0862">Zinc</keyword>